<evidence type="ECO:0000259" key="11">
    <source>
        <dbReference type="PROSITE" id="PS51085"/>
    </source>
</evidence>
<dbReference type="GO" id="GO:0015942">
    <property type="term" value="P:formate metabolic process"/>
    <property type="evidence" value="ECO:0007669"/>
    <property type="project" value="InterPro"/>
</dbReference>
<dbReference type="GO" id="GO:0042773">
    <property type="term" value="P:ATP synthesis coupled electron transport"/>
    <property type="evidence" value="ECO:0007669"/>
    <property type="project" value="InterPro"/>
</dbReference>
<dbReference type="PANTHER" id="PTHR43105">
    <property type="entry name" value="RESPIRATORY NITRATE REDUCTASE"/>
    <property type="match status" value="1"/>
</dbReference>
<dbReference type="PROSITE" id="PS51669">
    <property type="entry name" value="4FE4S_MOW_BIS_MGD"/>
    <property type="match status" value="1"/>
</dbReference>
<keyword evidence="9" id="KW-0411">Iron-sulfur</keyword>
<dbReference type="InterPro" id="IPR001041">
    <property type="entry name" value="2Fe-2S_ferredoxin-type"/>
</dbReference>
<dbReference type="Pfam" id="PF10588">
    <property type="entry name" value="NADH-G_4Fe-4S_3"/>
    <property type="match status" value="1"/>
</dbReference>
<dbReference type="Gene3D" id="3.40.50.740">
    <property type="match status" value="1"/>
</dbReference>
<dbReference type="CDD" id="cd00207">
    <property type="entry name" value="fer2"/>
    <property type="match status" value="1"/>
</dbReference>
<evidence type="ECO:0000313" key="14">
    <source>
        <dbReference type="EMBL" id="THG37914.1"/>
    </source>
</evidence>
<dbReference type="Proteomes" id="UP000308978">
    <property type="component" value="Unassembled WGS sequence"/>
</dbReference>
<dbReference type="InterPro" id="IPR009010">
    <property type="entry name" value="Asp_de-COase-like_dom_sf"/>
</dbReference>
<dbReference type="PROSITE" id="PS00551">
    <property type="entry name" value="MOLYBDOPTERIN_PROK_1"/>
    <property type="match status" value="1"/>
</dbReference>
<dbReference type="Pfam" id="PF13510">
    <property type="entry name" value="Fer2_4"/>
    <property type="match status" value="1"/>
</dbReference>
<dbReference type="PANTHER" id="PTHR43105:SF14">
    <property type="entry name" value="FORMATE DEHYDROGENASE H"/>
    <property type="match status" value="1"/>
</dbReference>
<dbReference type="GO" id="GO:0008863">
    <property type="term" value="F:formate dehydrogenase (NAD+) activity"/>
    <property type="evidence" value="ECO:0007669"/>
    <property type="project" value="InterPro"/>
</dbReference>
<dbReference type="InterPro" id="IPR006656">
    <property type="entry name" value="Mopterin_OxRdtase"/>
</dbReference>
<dbReference type="Gene3D" id="3.10.20.740">
    <property type="match status" value="1"/>
</dbReference>
<dbReference type="InterPro" id="IPR019574">
    <property type="entry name" value="NADH_UbQ_OxRdtase_Gsu_4Fe4S-bd"/>
</dbReference>
<dbReference type="PROSITE" id="PS51379">
    <property type="entry name" value="4FE4S_FER_2"/>
    <property type="match status" value="2"/>
</dbReference>
<organism evidence="14 15">
    <name type="scientific">Adlercreutzia caecimuris</name>
    <dbReference type="NCBI Taxonomy" id="671266"/>
    <lineage>
        <taxon>Bacteria</taxon>
        <taxon>Bacillati</taxon>
        <taxon>Actinomycetota</taxon>
        <taxon>Coriobacteriia</taxon>
        <taxon>Eggerthellales</taxon>
        <taxon>Eggerthellaceae</taxon>
        <taxon>Adlercreutzia</taxon>
    </lineage>
</organism>
<dbReference type="GO" id="GO:0051537">
    <property type="term" value="F:2 iron, 2 sulfur cluster binding"/>
    <property type="evidence" value="ECO:0007669"/>
    <property type="project" value="UniProtKB-KW"/>
</dbReference>
<evidence type="ECO:0000256" key="6">
    <source>
        <dbReference type="ARBA" id="ARBA00022737"/>
    </source>
</evidence>
<dbReference type="Pfam" id="PF04879">
    <property type="entry name" value="Molybdop_Fe4S4"/>
    <property type="match status" value="1"/>
</dbReference>
<comment type="caution">
    <text evidence="14">The sequence shown here is derived from an EMBL/GenBank/DDBJ whole genome shotgun (WGS) entry which is preliminary data.</text>
</comment>
<protein>
    <submittedName>
        <fullName evidence="14">Formate dehydrogenase subunit alpha</fullName>
    </submittedName>
</protein>
<dbReference type="Pfam" id="PF01568">
    <property type="entry name" value="Molydop_binding"/>
    <property type="match status" value="1"/>
</dbReference>
<dbReference type="InterPro" id="IPR041925">
    <property type="entry name" value="CT_Formate-Dh_H"/>
</dbReference>
<evidence type="ECO:0000256" key="9">
    <source>
        <dbReference type="ARBA" id="ARBA00023014"/>
    </source>
</evidence>
<keyword evidence="3" id="KW-0004">4Fe-4S</keyword>
<dbReference type="Gene3D" id="3.40.228.10">
    <property type="entry name" value="Dimethylsulfoxide Reductase, domain 2"/>
    <property type="match status" value="1"/>
</dbReference>
<evidence type="ECO:0000256" key="8">
    <source>
        <dbReference type="ARBA" id="ARBA00023004"/>
    </source>
</evidence>
<dbReference type="PROSITE" id="PS51085">
    <property type="entry name" value="2FE2S_FER_2"/>
    <property type="match status" value="1"/>
</dbReference>
<dbReference type="AlphaFoldDB" id="A0A4S4G4C7"/>
<reference evidence="14 15" key="1">
    <citation type="submission" date="2019-04" db="EMBL/GenBank/DDBJ databases">
        <title>Microbes associate with the intestines of laboratory mice.</title>
        <authorList>
            <person name="Navarre W."/>
            <person name="Wong E."/>
            <person name="Huang K.C."/>
            <person name="Tropini C."/>
            <person name="Ng K."/>
            <person name="Yu B."/>
        </authorList>
    </citation>
    <scope>NUCLEOTIDE SEQUENCE [LARGE SCALE GENOMIC DNA]</scope>
    <source>
        <strain evidence="14 15">NM80_B27</strain>
    </source>
</reference>
<dbReference type="InterPro" id="IPR006478">
    <property type="entry name" value="Formate_DH_asu"/>
</dbReference>
<evidence type="ECO:0000256" key="7">
    <source>
        <dbReference type="ARBA" id="ARBA00023002"/>
    </source>
</evidence>
<evidence type="ECO:0000256" key="3">
    <source>
        <dbReference type="ARBA" id="ARBA00022485"/>
    </source>
</evidence>
<dbReference type="NCBIfam" id="TIGR01591">
    <property type="entry name" value="Fdh-alpha"/>
    <property type="match status" value="1"/>
</dbReference>
<dbReference type="InterPro" id="IPR000283">
    <property type="entry name" value="NADH_UbQ_OxRdtase_75kDa_su_CS"/>
</dbReference>
<feature type="domain" description="2Fe-2S ferredoxin-type" evidence="11">
    <location>
        <begin position="1"/>
        <end position="78"/>
    </location>
</feature>
<dbReference type="InterPro" id="IPR006963">
    <property type="entry name" value="Mopterin_OxRdtase_4Fe-4S_dom"/>
</dbReference>
<dbReference type="EMBL" id="SSTJ01000003">
    <property type="protein sequence ID" value="THG37914.1"/>
    <property type="molecule type" value="Genomic_DNA"/>
</dbReference>
<evidence type="ECO:0000256" key="4">
    <source>
        <dbReference type="ARBA" id="ARBA00022714"/>
    </source>
</evidence>
<keyword evidence="6" id="KW-0677">Repeat</keyword>
<evidence type="ECO:0000256" key="2">
    <source>
        <dbReference type="ARBA" id="ARBA00007023"/>
    </source>
</evidence>
<dbReference type="CDD" id="cd02790">
    <property type="entry name" value="MopB_CT_Formate-Dh_H"/>
    <property type="match status" value="1"/>
</dbReference>
<comment type="cofactor">
    <cofactor evidence="1">
        <name>[4Fe-4S] cluster</name>
        <dbReference type="ChEBI" id="CHEBI:49883"/>
    </cofactor>
</comment>
<dbReference type="GO" id="GO:0051539">
    <property type="term" value="F:4 iron, 4 sulfur cluster binding"/>
    <property type="evidence" value="ECO:0007669"/>
    <property type="project" value="UniProtKB-KW"/>
</dbReference>
<keyword evidence="8" id="KW-0408">Iron</keyword>
<comment type="cofactor">
    <cofactor evidence="10">
        <name>[2Fe-2S] cluster</name>
        <dbReference type="ChEBI" id="CHEBI:190135"/>
    </cofactor>
</comment>
<dbReference type="FunFam" id="3.10.20.740:FF:000003">
    <property type="entry name" value="Formate dehydrogenase subunit alpha"/>
    <property type="match status" value="1"/>
</dbReference>
<dbReference type="InterPro" id="IPR006657">
    <property type="entry name" value="MoPterin_dinucl-bd_dom"/>
</dbReference>
<feature type="domain" description="4Fe-4S ferredoxin-type" evidence="12">
    <location>
        <begin position="141"/>
        <end position="170"/>
    </location>
</feature>
<dbReference type="SUPFAM" id="SSF50692">
    <property type="entry name" value="ADC-like"/>
    <property type="match status" value="1"/>
</dbReference>
<dbReference type="InterPro" id="IPR041924">
    <property type="entry name" value="Formate_Dh-H_N"/>
</dbReference>
<dbReference type="GO" id="GO:0003954">
    <property type="term" value="F:NADH dehydrogenase activity"/>
    <property type="evidence" value="ECO:0007669"/>
    <property type="project" value="TreeGrafter"/>
</dbReference>
<dbReference type="InterPro" id="IPR017896">
    <property type="entry name" value="4Fe4S_Fe-S-bd"/>
</dbReference>
<dbReference type="PROSITE" id="PS00641">
    <property type="entry name" value="COMPLEX1_75K_1"/>
    <property type="match status" value="1"/>
</dbReference>
<dbReference type="GO" id="GO:0046872">
    <property type="term" value="F:metal ion binding"/>
    <property type="evidence" value="ECO:0007669"/>
    <property type="project" value="UniProtKB-KW"/>
</dbReference>
<dbReference type="SMART" id="SM00926">
    <property type="entry name" value="Molybdop_Fe4S4"/>
    <property type="match status" value="1"/>
</dbReference>
<dbReference type="Pfam" id="PF12838">
    <property type="entry name" value="Fer4_7"/>
    <property type="match status" value="1"/>
</dbReference>
<dbReference type="GO" id="GO:0043546">
    <property type="term" value="F:molybdopterin cofactor binding"/>
    <property type="evidence" value="ECO:0007669"/>
    <property type="project" value="InterPro"/>
</dbReference>
<keyword evidence="5" id="KW-0479">Metal-binding</keyword>
<evidence type="ECO:0000256" key="5">
    <source>
        <dbReference type="ARBA" id="ARBA00022723"/>
    </source>
</evidence>
<dbReference type="SUPFAM" id="SSF54292">
    <property type="entry name" value="2Fe-2S ferredoxin-like"/>
    <property type="match status" value="1"/>
</dbReference>
<keyword evidence="4" id="KW-0001">2Fe-2S</keyword>
<dbReference type="InterPro" id="IPR027467">
    <property type="entry name" value="MopterinOxRdtase_cofactor_BS"/>
</dbReference>
<name>A0A4S4G4C7_9ACTN</name>
<dbReference type="Pfam" id="PF00384">
    <property type="entry name" value="Molybdopterin"/>
    <property type="match status" value="1"/>
</dbReference>
<gene>
    <name evidence="14" type="ORF">E5986_03360</name>
</gene>
<dbReference type="FunFam" id="3.30.70.20:FF:000035">
    <property type="entry name" value="Iron hydrogenase 1"/>
    <property type="match status" value="1"/>
</dbReference>
<proteinExistence type="inferred from homology"/>
<dbReference type="InterPro" id="IPR050123">
    <property type="entry name" value="Prok_molybdopt-oxidoreductase"/>
</dbReference>
<dbReference type="SUPFAM" id="SSF54862">
    <property type="entry name" value="4Fe-4S ferredoxins"/>
    <property type="match status" value="1"/>
</dbReference>
<feature type="domain" description="4Fe-4S ferredoxin-type" evidence="12">
    <location>
        <begin position="184"/>
        <end position="213"/>
    </location>
</feature>
<dbReference type="Gene3D" id="2.20.25.90">
    <property type="entry name" value="ADC-like domains"/>
    <property type="match status" value="1"/>
</dbReference>
<dbReference type="GO" id="GO:0016020">
    <property type="term" value="C:membrane"/>
    <property type="evidence" value="ECO:0007669"/>
    <property type="project" value="InterPro"/>
</dbReference>
<evidence type="ECO:0000259" key="12">
    <source>
        <dbReference type="PROSITE" id="PS51379"/>
    </source>
</evidence>
<feature type="domain" description="4Fe-4S Mo/W bis-MGD-type" evidence="13">
    <location>
        <begin position="221"/>
        <end position="276"/>
    </location>
</feature>
<accession>A0A4S4G4C7</accession>
<evidence type="ECO:0000256" key="1">
    <source>
        <dbReference type="ARBA" id="ARBA00001966"/>
    </source>
</evidence>
<keyword evidence="7" id="KW-0560">Oxidoreductase</keyword>
<evidence type="ECO:0000256" key="10">
    <source>
        <dbReference type="ARBA" id="ARBA00034078"/>
    </source>
</evidence>
<dbReference type="InterPro" id="IPR017900">
    <property type="entry name" value="4Fe4S_Fe_S_CS"/>
</dbReference>
<dbReference type="SUPFAM" id="SSF53706">
    <property type="entry name" value="Formate dehydrogenase/DMSO reductase, domains 1-3"/>
    <property type="match status" value="1"/>
</dbReference>
<dbReference type="SMART" id="SM00929">
    <property type="entry name" value="NADH-G_4Fe-4S_3"/>
    <property type="match status" value="1"/>
</dbReference>
<dbReference type="PIRSF" id="PIRSF036643">
    <property type="entry name" value="FDH_alpha"/>
    <property type="match status" value="1"/>
</dbReference>
<dbReference type="GO" id="GO:0008137">
    <property type="term" value="F:NADH dehydrogenase (ubiquinone) activity"/>
    <property type="evidence" value="ECO:0007669"/>
    <property type="project" value="InterPro"/>
</dbReference>
<evidence type="ECO:0000313" key="15">
    <source>
        <dbReference type="Proteomes" id="UP000308978"/>
    </source>
</evidence>
<dbReference type="RefSeq" id="WP_136433345.1">
    <property type="nucleotide sequence ID" value="NZ_SSTJ01000003.1"/>
</dbReference>
<dbReference type="CDD" id="cd02753">
    <property type="entry name" value="MopB_Formate-Dh-H"/>
    <property type="match status" value="1"/>
</dbReference>
<evidence type="ECO:0000259" key="13">
    <source>
        <dbReference type="PROSITE" id="PS51669"/>
    </source>
</evidence>
<dbReference type="PROSITE" id="PS00198">
    <property type="entry name" value="4FE4S_FER_1"/>
    <property type="match status" value="1"/>
</dbReference>
<comment type="similarity">
    <text evidence="2">In the C-terminal section; belongs to the prokaryotic molybdopterin-containing oxidoreductase family.</text>
</comment>
<dbReference type="Gene3D" id="3.30.70.20">
    <property type="match status" value="1"/>
</dbReference>
<sequence length="902" mass="96913">MPNIIIDGREVAAEQGTTLVEAARAAGIFVPTLCYLKDVSAVGSCRVCVVEVDGEPDLVPACKTPVREGMVVRTDTPRVDAARRLALDLVISNHGLNSTNFCFSCLKNGDCELQDLCRDLGVEAPSFPAPEKSAPVLDDNPFLRFDPRLCIGCQRCVGACNNQARNHTLATAKRGLRTAIEAPFGPDWRATDCESCGCCAAACPTGAIVEKRRADYRSWEVGYVRTTCPHCATGCQYDLVVKDGRIVDTRAADGPSNRGRLCVKGRSGSFDFVQSPDRLTTPLVRNRATGELEPASWEAALDYVAENFKRIIGETGPDSVAAFACSRSANEDIYLLQKMARAAFGTNNVDNCARVCHAPTVAGLSITLGSGAMTNTIADITDTPDVIMMVGSNIEEAHPVIGMQVRAAVERGSKLIVVDPRDIRIASRADIHLKLRPGTNVAFANGFARALIHAGLADKAFIEERTEGFDAFAAMVESYTPERVAEICHIDADDLVAAAELYGRADRAPIIYCLGVTEHSTGTEGVMSLSNIAMCAGKLGRPGCGVNPIRGQNNVQGACDMGATPADFPGYQKVANPEVRAKFENAWGVSLPTEPGLMATECFGAMKDGRIRGLFIFGEDPVRTDADTNHVLSALRSLDFLVVDDLFLTETAALADVVLPGRSYAEKEGTFTNTERRVQRIRPAVEIEGTRPDTWIFTEIMNRMGYAQPHLSAAEIMDEVASLTPSYGGISHERLDGAEVAGRGLQWPCPTPDAPGTPIMHVGGFTRGRGKFSDAEYRASDELPCEEFPLVLMTGRVLHHYNACAMTSRTEGLNAIGDSSFIELNDADAAALGVADGDAVRVASRRGEIVTTARVSAKTSPGETWMPFHFQDGNANWLTNAALDDVCKVPEYKVCAVAVSRV</sequence>
<dbReference type="Gene3D" id="2.40.40.20">
    <property type="match status" value="1"/>
</dbReference>
<dbReference type="InterPro" id="IPR036010">
    <property type="entry name" value="2Fe-2S_ferredoxin-like_sf"/>
</dbReference>